<dbReference type="InterPro" id="IPR047650">
    <property type="entry name" value="Transpos_IS110"/>
</dbReference>
<comment type="caution">
    <text evidence="2">The sequence shown here is derived from an EMBL/GenBank/DDBJ whole genome shotgun (WGS) entry which is preliminary data.</text>
</comment>
<dbReference type="InterPro" id="IPR002525">
    <property type="entry name" value="Transp_IS110-like_N"/>
</dbReference>
<dbReference type="PANTHER" id="PTHR33055">
    <property type="entry name" value="TRANSPOSASE FOR INSERTION SEQUENCE ELEMENT IS1111A"/>
    <property type="match status" value="1"/>
</dbReference>
<gene>
    <name evidence="2" type="ORF">GCM10008943_33350</name>
</gene>
<feature type="domain" description="Transposase IS110-like N-terminal" evidence="1">
    <location>
        <begin position="14"/>
        <end position="148"/>
    </location>
</feature>
<organism evidence="2 3">
    <name type="scientific">Paenochrobactrum glaciei</name>
    <dbReference type="NCBI Taxonomy" id="486407"/>
    <lineage>
        <taxon>Bacteria</taxon>
        <taxon>Pseudomonadati</taxon>
        <taxon>Pseudomonadota</taxon>
        <taxon>Alphaproteobacteria</taxon>
        <taxon>Hyphomicrobiales</taxon>
        <taxon>Brucellaceae</taxon>
        <taxon>Paenochrobactrum</taxon>
    </lineage>
</organism>
<keyword evidence="3" id="KW-1185">Reference proteome</keyword>
<evidence type="ECO:0000259" key="1">
    <source>
        <dbReference type="Pfam" id="PF01548"/>
    </source>
</evidence>
<evidence type="ECO:0000313" key="2">
    <source>
        <dbReference type="EMBL" id="GAA0615724.1"/>
    </source>
</evidence>
<proteinExistence type="predicted"/>
<evidence type="ECO:0000313" key="3">
    <source>
        <dbReference type="Proteomes" id="UP001424441"/>
    </source>
</evidence>
<dbReference type="EMBL" id="BAAADE010000019">
    <property type="protein sequence ID" value="GAA0615724.1"/>
    <property type="molecule type" value="Genomic_DNA"/>
</dbReference>
<name>A0ABN1GPE1_9HYPH</name>
<protein>
    <recommendedName>
        <fullName evidence="1">Transposase IS110-like N-terminal domain-containing protein</fullName>
    </recommendedName>
</protein>
<reference evidence="2 3" key="1">
    <citation type="journal article" date="2019" name="Int. J. Syst. Evol. Microbiol.">
        <title>The Global Catalogue of Microorganisms (GCM) 10K type strain sequencing project: providing services to taxonomists for standard genome sequencing and annotation.</title>
        <authorList>
            <consortium name="The Broad Institute Genomics Platform"/>
            <consortium name="The Broad Institute Genome Sequencing Center for Infectious Disease"/>
            <person name="Wu L."/>
            <person name="Ma J."/>
        </authorList>
    </citation>
    <scope>NUCLEOTIDE SEQUENCE [LARGE SCALE GENOMIC DNA]</scope>
    <source>
        <strain evidence="2 3">JCM 15115</strain>
    </source>
</reference>
<sequence length="190" mass="21566">MAKSTQTCHVIGDVDTHKDLHVASIVNHENRVLGTQSFATTRQGYRLMLVWMRSFGELQRIGIECTGSYGAGLLRYMQNAGVDVLEVTTPDKQDRRRRGKNDDFDAQSAAHAAFANRRTVTPRSRNGMVESLRVLKTCRKTAVQARRIALQIIQHTIVCAPDVLRETLRKMTRMQLIRVLATWRPDLTAY</sequence>
<accession>A0ABN1GPE1</accession>
<dbReference type="Proteomes" id="UP001424441">
    <property type="component" value="Unassembled WGS sequence"/>
</dbReference>
<dbReference type="Pfam" id="PF01548">
    <property type="entry name" value="DEDD_Tnp_IS110"/>
    <property type="match status" value="1"/>
</dbReference>
<dbReference type="PANTHER" id="PTHR33055:SF16">
    <property type="entry name" value="TRANSPOSASE FOR INSERTION SEQUENCE ELEMENT IS1547"/>
    <property type="match status" value="1"/>
</dbReference>